<organism evidence="1 2">
    <name type="scientific">Geranomyces variabilis</name>
    <dbReference type="NCBI Taxonomy" id="109894"/>
    <lineage>
        <taxon>Eukaryota</taxon>
        <taxon>Fungi</taxon>
        <taxon>Fungi incertae sedis</taxon>
        <taxon>Chytridiomycota</taxon>
        <taxon>Chytridiomycota incertae sedis</taxon>
        <taxon>Chytridiomycetes</taxon>
        <taxon>Spizellomycetales</taxon>
        <taxon>Powellomycetaceae</taxon>
        <taxon>Geranomyces</taxon>
    </lineage>
</organism>
<dbReference type="EMBL" id="JADGJQ010000142">
    <property type="protein sequence ID" value="KAJ3167461.1"/>
    <property type="molecule type" value="Genomic_DNA"/>
</dbReference>
<proteinExistence type="predicted"/>
<evidence type="ECO:0000313" key="2">
    <source>
        <dbReference type="Proteomes" id="UP001212152"/>
    </source>
</evidence>
<keyword evidence="2" id="KW-1185">Reference proteome</keyword>
<evidence type="ECO:0000313" key="1">
    <source>
        <dbReference type="EMBL" id="KAJ3167461.1"/>
    </source>
</evidence>
<accession>A0AAD5TBH8</accession>
<dbReference type="AlphaFoldDB" id="A0AAD5TBH8"/>
<reference evidence="1" key="1">
    <citation type="submission" date="2020-05" db="EMBL/GenBank/DDBJ databases">
        <title>Phylogenomic resolution of chytrid fungi.</title>
        <authorList>
            <person name="Stajich J.E."/>
            <person name="Amses K."/>
            <person name="Simmons R."/>
            <person name="Seto K."/>
            <person name="Myers J."/>
            <person name="Bonds A."/>
            <person name="Quandt C.A."/>
            <person name="Barry K."/>
            <person name="Liu P."/>
            <person name="Grigoriev I."/>
            <person name="Longcore J.E."/>
            <person name="James T.Y."/>
        </authorList>
    </citation>
    <scope>NUCLEOTIDE SEQUENCE</scope>
    <source>
        <strain evidence="1">JEL0379</strain>
    </source>
</reference>
<protein>
    <submittedName>
        <fullName evidence="1">Uncharacterized protein</fullName>
    </submittedName>
</protein>
<gene>
    <name evidence="1" type="ORF">HDU87_001684</name>
</gene>
<dbReference type="Proteomes" id="UP001212152">
    <property type="component" value="Unassembled WGS sequence"/>
</dbReference>
<name>A0AAD5TBH8_9FUNG</name>
<comment type="caution">
    <text evidence="1">The sequence shown here is derived from an EMBL/GenBank/DDBJ whole genome shotgun (WGS) entry which is preliminary data.</text>
</comment>
<sequence length="116" mass="12936">MSHRSPSLLALWRTQALPYSPPFTLERDDLVNLLGPPLADDDIVPPNACIIAWFSSFVPHLRNARSTVEQVTKGKTYQTARAAVILGQEEDADKQLRWGLMVTSEEPMCLMCGIEP</sequence>